<feature type="compositionally biased region" description="Polar residues" evidence="1">
    <location>
        <begin position="47"/>
        <end position="60"/>
    </location>
</feature>
<gene>
    <name evidence="2" type="ORF">MRATA1EN1_LOCUS5434</name>
</gene>
<dbReference type="EMBL" id="OX459950">
    <property type="protein sequence ID" value="CAI9156472.1"/>
    <property type="molecule type" value="Genomic_DNA"/>
</dbReference>
<protein>
    <submittedName>
        <fullName evidence="2">Uncharacterized protein</fullName>
    </submittedName>
</protein>
<name>A0ABN8Y4H1_RANTA</name>
<evidence type="ECO:0000313" key="2">
    <source>
        <dbReference type="EMBL" id="CAI9156472.1"/>
    </source>
</evidence>
<reference evidence="2" key="1">
    <citation type="submission" date="2023-04" db="EMBL/GenBank/DDBJ databases">
        <authorList>
            <consortium name="ELIXIR-Norway"/>
        </authorList>
    </citation>
    <scope>NUCLEOTIDE SEQUENCE [LARGE SCALE GENOMIC DNA]</scope>
</reference>
<accession>A0ABN8Y4H1</accession>
<sequence length="140" mass="15599">MWASLVAQLVKNLCLQCRKPRFNSWVRKIPWRRDRLPTLVFLGFPGNSDNKQSACNTGDPGSTPRLERSPEGGHGNPLQYSGLENPHRQRSSAGYSPWGRKESDMTEQLSTAQHIGDGVIEKPPTGPYPLGKQILTVLSF</sequence>
<organism evidence="2 3">
    <name type="scientific">Rangifer tarandus platyrhynchus</name>
    <name type="common">Svalbard reindeer</name>
    <dbReference type="NCBI Taxonomy" id="3082113"/>
    <lineage>
        <taxon>Eukaryota</taxon>
        <taxon>Metazoa</taxon>
        <taxon>Chordata</taxon>
        <taxon>Craniata</taxon>
        <taxon>Vertebrata</taxon>
        <taxon>Euteleostomi</taxon>
        <taxon>Mammalia</taxon>
        <taxon>Eutheria</taxon>
        <taxon>Laurasiatheria</taxon>
        <taxon>Artiodactyla</taxon>
        <taxon>Ruminantia</taxon>
        <taxon>Pecora</taxon>
        <taxon>Cervidae</taxon>
        <taxon>Odocoileinae</taxon>
        <taxon>Rangifer</taxon>
    </lineage>
</organism>
<keyword evidence="3" id="KW-1185">Reference proteome</keyword>
<feature type="region of interest" description="Disordered" evidence="1">
    <location>
        <begin position="42"/>
        <end position="112"/>
    </location>
</feature>
<dbReference type="Proteomes" id="UP001176941">
    <property type="component" value="Chromosome 14"/>
</dbReference>
<evidence type="ECO:0000256" key="1">
    <source>
        <dbReference type="SAM" id="MobiDB-lite"/>
    </source>
</evidence>
<evidence type="ECO:0000313" key="3">
    <source>
        <dbReference type="Proteomes" id="UP001176941"/>
    </source>
</evidence>
<proteinExistence type="predicted"/>